<name>A0A392VLD2_9FABA</name>
<evidence type="ECO:0000256" key="1">
    <source>
        <dbReference type="SAM" id="Phobius"/>
    </source>
</evidence>
<keyword evidence="3" id="KW-1185">Reference proteome</keyword>
<feature type="transmembrane region" description="Helical" evidence="1">
    <location>
        <begin position="6"/>
        <end position="30"/>
    </location>
</feature>
<comment type="caution">
    <text evidence="2">The sequence shown here is derived from an EMBL/GenBank/DDBJ whole genome shotgun (WGS) entry which is preliminary data.</text>
</comment>
<proteinExistence type="predicted"/>
<evidence type="ECO:0000313" key="3">
    <source>
        <dbReference type="Proteomes" id="UP000265520"/>
    </source>
</evidence>
<protein>
    <submittedName>
        <fullName evidence="2">Uncharacterized protein</fullName>
    </submittedName>
</protein>
<sequence>MLVQILVLLVAGVVGLCFGSLFFGGCGGLARIRRFLCGLGVAV</sequence>
<dbReference type="EMBL" id="LXQA011213597">
    <property type="protein sequence ID" value="MCI89194.1"/>
    <property type="molecule type" value="Genomic_DNA"/>
</dbReference>
<evidence type="ECO:0000313" key="2">
    <source>
        <dbReference type="EMBL" id="MCI89194.1"/>
    </source>
</evidence>
<dbReference type="AlphaFoldDB" id="A0A392VLD2"/>
<organism evidence="2 3">
    <name type="scientific">Trifolium medium</name>
    <dbReference type="NCBI Taxonomy" id="97028"/>
    <lineage>
        <taxon>Eukaryota</taxon>
        <taxon>Viridiplantae</taxon>
        <taxon>Streptophyta</taxon>
        <taxon>Embryophyta</taxon>
        <taxon>Tracheophyta</taxon>
        <taxon>Spermatophyta</taxon>
        <taxon>Magnoliopsida</taxon>
        <taxon>eudicotyledons</taxon>
        <taxon>Gunneridae</taxon>
        <taxon>Pentapetalae</taxon>
        <taxon>rosids</taxon>
        <taxon>fabids</taxon>
        <taxon>Fabales</taxon>
        <taxon>Fabaceae</taxon>
        <taxon>Papilionoideae</taxon>
        <taxon>50 kb inversion clade</taxon>
        <taxon>NPAAA clade</taxon>
        <taxon>Hologalegina</taxon>
        <taxon>IRL clade</taxon>
        <taxon>Trifolieae</taxon>
        <taxon>Trifolium</taxon>
    </lineage>
</organism>
<feature type="non-terminal residue" evidence="2">
    <location>
        <position position="43"/>
    </location>
</feature>
<accession>A0A392VLD2</accession>
<keyword evidence="1" id="KW-0812">Transmembrane</keyword>
<dbReference type="Proteomes" id="UP000265520">
    <property type="component" value="Unassembled WGS sequence"/>
</dbReference>
<keyword evidence="1" id="KW-1133">Transmembrane helix</keyword>
<keyword evidence="1" id="KW-0472">Membrane</keyword>
<reference evidence="2 3" key="1">
    <citation type="journal article" date="2018" name="Front. Plant Sci.">
        <title>Red Clover (Trifolium pratense) and Zigzag Clover (T. medium) - A Picture of Genomic Similarities and Differences.</title>
        <authorList>
            <person name="Dluhosova J."/>
            <person name="Istvanek J."/>
            <person name="Nedelnik J."/>
            <person name="Repkova J."/>
        </authorList>
    </citation>
    <scope>NUCLEOTIDE SEQUENCE [LARGE SCALE GENOMIC DNA]</scope>
    <source>
        <strain evidence="3">cv. 10/8</strain>
        <tissue evidence="2">Leaf</tissue>
    </source>
</reference>